<keyword evidence="1" id="KW-0732">Signal</keyword>
<evidence type="ECO:0000256" key="1">
    <source>
        <dbReference type="SAM" id="SignalP"/>
    </source>
</evidence>
<keyword evidence="3" id="KW-1185">Reference proteome</keyword>
<proteinExistence type="predicted"/>
<feature type="chain" id="PRO_5002347941" description="Secreted protein" evidence="1">
    <location>
        <begin position="32"/>
        <end position="180"/>
    </location>
</feature>
<evidence type="ECO:0000313" key="2">
    <source>
        <dbReference type="EnsemblPlants" id="LPERR03G23360.1"/>
    </source>
</evidence>
<reference evidence="2" key="3">
    <citation type="submission" date="2015-04" db="UniProtKB">
        <authorList>
            <consortium name="EnsemblPlants"/>
        </authorList>
    </citation>
    <scope>IDENTIFICATION</scope>
</reference>
<evidence type="ECO:0000313" key="3">
    <source>
        <dbReference type="Proteomes" id="UP000032180"/>
    </source>
</evidence>
<organism evidence="2 3">
    <name type="scientific">Leersia perrieri</name>
    <dbReference type="NCBI Taxonomy" id="77586"/>
    <lineage>
        <taxon>Eukaryota</taxon>
        <taxon>Viridiplantae</taxon>
        <taxon>Streptophyta</taxon>
        <taxon>Embryophyta</taxon>
        <taxon>Tracheophyta</taxon>
        <taxon>Spermatophyta</taxon>
        <taxon>Magnoliopsida</taxon>
        <taxon>Liliopsida</taxon>
        <taxon>Poales</taxon>
        <taxon>Poaceae</taxon>
        <taxon>BOP clade</taxon>
        <taxon>Oryzoideae</taxon>
        <taxon>Oryzeae</taxon>
        <taxon>Oryzinae</taxon>
        <taxon>Leersia</taxon>
    </lineage>
</organism>
<evidence type="ECO:0008006" key="4">
    <source>
        <dbReference type="Google" id="ProtNLM"/>
    </source>
</evidence>
<dbReference type="Gramene" id="LPERR03G23360.1">
    <property type="protein sequence ID" value="LPERR03G23360.1"/>
    <property type="gene ID" value="LPERR03G23360"/>
</dbReference>
<dbReference type="Proteomes" id="UP000032180">
    <property type="component" value="Chromosome 3"/>
</dbReference>
<dbReference type="EnsemblPlants" id="LPERR03G23360.1">
    <property type="protein sequence ID" value="LPERR03G23360.1"/>
    <property type="gene ID" value="LPERR03G23360"/>
</dbReference>
<name>A0A0D9VX26_9ORYZ</name>
<sequence>MSATARRTPRRRTMSLLASLLWHSWDTYTMARSAASSSSSPAAAWWAAALRREAEARSRSFSSLRARHSPMTLRSATLGVTSVVRSSRWVSGQVGRRPLSRHSRNHLRIASRSNVCPVSIVTGSLITCFVSGHTNASNAPSSSDQTSIPSPAMESIDRIAQGWPHRSLVCSRESVVAGVA</sequence>
<dbReference type="AlphaFoldDB" id="A0A0D9VX26"/>
<feature type="signal peptide" evidence="1">
    <location>
        <begin position="1"/>
        <end position="31"/>
    </location>
</feature>
<accession>A0A0D9VX26</accession>
<reference evidence="3" key="2">
    <citation type="submission" date="2013-12" db="EMBL/GenBank/DDBJ databases">
        <authorList>
            <person name="Yu Y."/>
            <person name="Lee S."/>
            <person name="de Baynast K."/>
            <person name="Wissotski M."/>
            <person name="Liu L."/>
            <person name="Talag J."/>
            <person name="Goicoechea J."/>
            <person name="Angelova A."/>
            <person name="Jetty R."/>
            <person name="Kudrna D."/>
            <person name="Golser W."/>
            <person name="Rivera L."/>
            <person name="Zhang J."/>
            <person name="Wing R."/>
        </authorList>
    </citation>
    <scope>NUCLEOTIDE SEQUENCE</scope>
</reference>
<reference evidence="2 3" key="1">
    <citation type="submission" date="2012-08" db="EMBL/GenBank/DDBJ databases">
        <title>Oryza genome evolution.</title>
        <authorList>
            <person name="Wing R.A."/>
        </authorList>
    </citation>
    <scope>NUCLEOTIDE SEQUENCE</scope>
</reference>
<protein>
    <recommendedName>
        <fullName evidence="4">Secreted protein</fullName>
    </recommendedName>
</protein>
<dbReference type="HOGENOM" id="CLU_1498410_0_0_1"/>